<feature type="signal peptide" evidence="1">
    <location>
        <begin position="1"/>
        <end position="17"/>
    </location>
</feature>
<dbReference type="Proteomes" id="UP000887563">
    <property type="component" value="Unplaced"/>
</dbReference>
<evidence type="ECO:0000313" key="2">
    <source>
        <dbReference type="Proteomes" id="UP000887563"/>
    </source>
</evidence>
<dbReference type="WBParaSite" id="Minc3s03971g35215">
    <property type="protein sequence ID" value="Minc3s03971g35215"/>
    <property type="gene ID" value="Minc3s03971g35215"/>
</dbReference>
<sequence>MILLAIFVFNITQTARAIFFHLEITKLVVNRSFVGYDRINRWLNVNFTTHLQSKIIVTELLW</sequence>
<keyword evidence="1" id="KW-0732">Signal</keyword>
<name>A0A914NA29_MELIC</name>
<accession>A0A914NA29</accession>
<organism evidence="2 3">
    <name type="scientific">Meloidogyne incognita</name>
    <name type="common">Southern root-knot nematode worm</name>
    <name type="synonym">Oxyuris incognita</name>
    <dbReference type="NCBI Taxonomy" id="6306"/>
    <lineage>
        <taxon>Eukaryota</taxon>
        <taxon>Metazoa</taxon>
        <taxon>Ecdysozoa</taxon>
        <taxon>Nematoda</taxon>
        <taxon>Chromadorea</taxon>
        <taxon>Rhabditida</taxon>
        <taxon>Tylenchina</taxon>
        <taxon>Tylenchomorpha</taxon>
        <taxon>Tylenchoidea</taxon>
        <taxon>Meloidogynidae</taxon>
        <taxon>Meloidogyninae</taxon>
        <taxon>Meloidogyne</taxon>
        <taxon>Meloidogyne incognita group</taxon>
    </lineage>
</organism>
<keyword evidence="2" id="KW-1185">Reference proteome</keyword>
<proteinExistence type="predicted"/>
<evidence type="ECO:0000313" key="3">
    <source>
        <dbReference type="WBParaSite" id="Minc3s03971g35215"/>
    </source>
</evidence>
<dbReference type="AlphaFoldDB" id="A0A914NA29"/>
<evidence type="ECO:0000256" key="1">
    <source>
        <dbReference type="SAM" id="SignalP"/>
    </source>
</evidence>
<feature type="chain" id="PRO_5037687125" evidence="1">
    <location>
        <begin position="18"/>
        <end position="62"/>
    </location>
</feature>
<protein>
    <submittedName>
        <fullName evidence="3">Secreted protein</fullName>
    </submittedName>
</protein>
<reference evidence="3" key="1">
    <citation type="submission" date="2022-11" db="UniProtKB">
        <authorList>
            <consortium name="WormBaseParasite"/>
        </authorList>
    </citation>
    <scope>IDENTIFICATION</scope>
</reference>